<dbReference type="InterPro" id="IPR036388">
    <property type="entry name" value="WH-like_DNA-bd_sf"/>
</dbReference>
<dbReference type="SMART" id="SM01043">
    <property type="entry name" value="BTAD"/>
    <property type="match status" value="1"/>
</dbReference>
<dbReference type="InterPro" id="IPR011990">
    <property type="entry name" value="TPR-like_helical_dom_sf"/>
</dbReference>
<name>A0A853CQ61_9ACTN</name>
<keyword evidence="2" id="KW-0238">DNA-binding</keyword>
<dbReference type="PANTHER" id="PTHR35807">
    <property type="entry name" value="TRANSCRIPTIONAL REGULATOR REDD-RELATED"/>
    <property type="match status" value="1"/>
</dbReference>
<dbReference type="InterPro" id="IPR051677">
    <property type="entry name" value="AfsR-DnrI-RedD_regulator"/>
</dbReference>
<dbReference type="InterPro" id="IPR041664">
    <property type="entry name" value="AAA_16"/>
</dbReference>
<reference evidence="2 3" key="1">
    <citation type="submission" date="2020-07" db="EMBL/GenBank/DDBJ databases">
        <title>Sequencing the genomes of 1000 actinobacteria strains.</title>
        <authorList>
            <person name="Klenk H.-P."/>
        </authorList>
    </citation>
    <scope>NUCLEOTIDE SEQUENCE [LARGE SCALE GENOMIC DNA]</scope>
    <source>
        <strain evidence="2 3">DSM 104001</strain>
    </source>
</reference>
<comment type="caution">
    <text evidence="2">The sequence shown here is derived from an EMBL/GenBank/DDBJ whole genome shotgun (WGS) entry which is preliminary data.</text>
</comment>
<proteinExistence type="predicted"/>
<dbReference type="SUPFAM" id="SSF48452">
    <property type="entry name" value="TPR-like"/>
    <property type="match status" value="2"/>
</dbReference>
<dbReference type="SUPFAM" id="SSF52540">
    <property type="entry name" value="P-loop containing nucleoside triphosphate hydrolases"/>
    <property type="match status" value="1"/>
</dbReference>
<feature type="domain" description="Bacterial transcriptional activator" evidence="1">
    <location>
        <begin position="99"/>
        <end position="223"/>
    </location>
</feature>
<dbReference type="InterPro" id="IPR027417">
    <property type="entry name" value="P-loop_NTPase"/>
</dbReference>
<organism evidence="2 3">
    <name type="scientific">Petropleomorpha daqingensis</name>
    <dbReference type="NCBI Taxonomy" id="2026353"/>
    <lineage>
        <taxon>Bacteria</taxon>
        <taxon>Bacillati</taxon>
        <taxon>Actinomycetota</taxon>
        <taxon>Actinomycetes</taxon>
        <taxon>Geodermatophilales</taxon>
        <taxon>Geodermatophilaceae</taxon>
        <taxon>Petropleomorpha</taxon>
    </lineage>
</organism>
<dbReference type="InterPro" id="IPR005158">
    <property type="entry name" value="BTAD"/>
</dbReference>
<keyword evidence="3" id="KW-1185">Reference proteome</keyword>
<dbReference type="GO" id="GO:0003677">
    <property type="term" value="F:DNA binding"/>
    <property type="evidence" value="ECO:0007669"/>
    <property type="project" value="UniProtKB-KW"/>
</dbReference>
<dbReference type="EMBL" id="JACBZT010000001">
    <property type="protein sequence ID" value="NYJ08338.1"/>
    <property type="molecule type" value="Genomic_DNA"/>
</dbReference>
<dbReference type="Pfam" id="PF13191">
    <property type="entry name" value="AAA_16"/>
    <property type="match status" value="1"/>
</dbReference>
<protein>
    <submittedName>
        <fullName evidence="2">DNA-binding SARP family transcriptional activator</fullName>
    </submittedName>
</protein>
<dbReference type="Gene3D" id="1.10.10.10">
    <property type="entry name" value="Winged helix-like DNA-binding domain superfamily/Winged helix DNA-binding domain"/>
    <property type="match status" value="1"/>
</dbReference>
<dbReference type="Proteomes" id="UP000541969">
    <property type="component" value="Unassembled WGS sequence"/>
</dbReference>
<evidence type="ECO:0000313" key="3">
    <source>
        <dbReference type="Proteomes" id="UP000541969"/>
    </source>
</evidence>
<gene>
    <name evidence="2" type="ORF">GGQ55_004616</name>
</gene>
<sequence>MAIEVRLLGHFEVRRDGAPVPAFPRRDAAALVKVLALAPGHRLSCERVADALWPGLLLDEARPRLHKAAHFARRGPGAPDAVVLRDDAVALFPGAGIAVDVERFEHSAAAALTDGDPAACAAAAALCPGDLLPGEEFEQWTQEPRDRVRRHRLAVLRAAGRWDDVLELEPADEQAHLALLRAAVAAGDRTGALRRYDRMAQVLAAELGVQPGEEARALRERVLGARQDPAPPTTRLLERGEELRRLTDVVDGTLRSGRGVVVLVGGEAGSGKTALLAALLDRVRDRIGVLRGGCDDLLAPRSLGPFRDVAHAAPGGALAAALAAGGSADTVFPALLDLVGERPTLLALEDVHWADDATVDAVRFLARRVDELPLVLLLSCREDELGRTHPLRRVLGSVPGAALQRVPVRPLSVRAVAALSDGRADPERLHRVTRGNAFYVTEVLAAGGSGVPATVRDAVLARLAALSADAQDLVARLAVVPSRVSRTLAEQLAAGRLDPMVEAERAGVLGGDAGAVWFRHEIARAAVLSTLTPAELVAAHRTVLDALLAEPSPDPARVVHHASAGRRADVLLEYGPLAAGDAVRAGAYRQAAETLRLTIPVSGGRPPALQARLLADHAASLYYLNRFEEAFGSAGRAVGLAEGAGDDSLLADALIVLSKAAFWARGPLRARDAATRAVGLLAESGDDVRRASALACLARSHSNLGTLGIVAEPGAVCLGYAEQALELAEKAGSDEIRCQALFYVGSGRLADGDERGAADLEESIAVASGDPHLELRLRACVNAAGSAYRFGRFSDADRYVDLGLRLAEQCEFFAGEYKLKLTRAALRASEGRWDDAVGELRALLAAPGDPAAMGLQARSLLARLLARRGAHAEAAVVLAPALETPEARAEIFVAGPVAAAAVELAWLSGDDDAAPGLAEAALRRAAEVGHRGSRSELLRYLQRAGHDVAAPADALGPWAPALAGRPLESAAAWTALGERYEAAVERALSGAERDRGRTALAEMGAIGTLSRL</sequence>
<accession>A0A853CQ61</accession>
<evidence type="ECO:0000313" key="2">
    <source>
        <dbReference type="EMBL" id="NYJ08338.1"/>
    </source>
</evidence>
<evidence type="ECO:0000259" key="1">
    <source>
        <dbReference type="SMART" id="SM01043"/>
    </source>
</evidence>
<dbReference type="Gene3D" id="1.25.40.10">
    <property type="entry name" value="Tetratricopeptide repeat domain"/>
    <property type="match status" value="2"/>
</dbReference>
<dbReference type="AlphaFoldDB" id="A0A853CQ61"/>
<dbReference type="Pfam" id="PF03704">
    <property type="entry name" value="BTAD"/>
    <property type="match status" value="1"/>
</dbReference>
<dbReference type="RefSeq" id="WP_179720842.1">
    <property type="nucleotide sequence ID" value="NZ_JACBZT010000001.1"/>
</dbReference>